<feature type="region of interest" description="Disordered" evidence="1">
    <location>
        <begin position="125"/>
        <end position="145"/>
    </location>
</feature>
<evidence type="ECO:0000313" key="2">
    <source>
        <dbReference type="EMBL" id="KIJ47838.1"/>
    </source>
</evidence>
<organism evidence="2 3">
    <name type="scientific">Sphaerobolus stellatus (strain SS14)</name>
    <dbReference type="NCBI Taxonomy" id="990650"/>
    <lineage>
        <taxon>Eukaryota</taxon>
        <taxon>Fungi</taxon>
        <taxon>Dikarya</taxon>
        <taxon>Basidiomycota</taxon>
        <taxon>Agaricomycotina</taxon>
        <taxon>Agaricomycetes</taxon>
        <taxon>Phallomycetidae</taxon>
        <taxon>Geastrales</taxon>
        <taxon>Sphaerobolaceae</taxon>
        <taxon>Sphaerobolus</taxon>
    </lineage>
</organism>
<dbReference type="AlphaFoldDB" id="A0A0C9UVZ4"/>
<keyword evidence="3" id="KW-1185">Reference proteome</keyword>
<name>A0A0C9UVZ4_SPHS4</name>
<dbReference type="HOGENOM" id="CLU_149532_0_0_1"/>
<feature type="compositionally biased region" description="Acidic residues" evidence="1">
    <location>
        <begin position="125"/>
        <end position="135"/>
    </location>
</feature>
<feature type="compositionally biased region" description="Basic and acidic residues" evidence="1">
    <location>
        <begin position="136"/>
        <end position="145"/>
    </location>
</feature>
<gene>
    <name evidence="2" type="ORF">M422DRAFT_248419</name>
</gene>
<accession>A0A0C9UVZ4</accession>
<reference evidence="2 3" key="1">
    <citation type="submission" date="2014-06" db="EMBL/GenBank/DDBJ databases">
        <title>Evolutionary Origins and Diversification of the Mycorrhizal Mutualists.</title>
        <authorList>
            <consortium name="DOE Joint Genome Institute"/>
            <consortium name="Mycorrhizal Genomics Consortium"/>
            <person name="Kohler A."/>
            <person name="Kuo A."/>
            <person name="Nagy L.G."/>
            <person name="Floudas D."/>
            <person name="Copeland A."/>
            <person name="Barry K.W."/>
            <person name="Cichocki N."/>
            <person name="Veneault-Fourrey C."/>
            <person name="LaButti K."/>
            <person name="Lindquist E.A."/>
            <person name="Lipzen A."/>
            <person name="Lundell T."/>
            <person name="Morin E."/>
            <person name="Murat C."/>
            <person name="Riley R."/>
            <person name="Ohm R."/>
            <person name="Sun H."/>
            <person name="Tunlid A."/>
            <person name="Henrissat B."/>
            <person name="Grigoriev I.V."/>
            <person name="Hibbett D.S."/>
            <person name="Martin F."/>
        </authorList>
    </citation>
    <scope>NUCLEOTIDE SEQUENCE [LARGE SCALE GENOMIC DNA]</scope>
    <source>
        <strain evidence="2 3">SS14</strain>
    </source>
</reference>
<protein>
    <submittedName>
        <fullName evidence="2">Uncharacterized protein</fullName>
    </submittedName>
</protein>
<dbReference type="Proteomes" id="UP000054279">
    <property type="component" value="Unassembled WGS sequence"/>
</dbReference>
<proteinExistence type="predicted"/>
<evidence type="ECO:0000313" key="3">
    <source>
        <dbReference type="Proteomes" id="UP000054279"/>
    </source>
</evidence>
<dbReference type="EMBL" id="KN837100">
    <property type="protein sequence ID" value="KIJ47838.1"/>
    <property type="molecule type" value="Genomic_DNA"/>
</dbReference>
<sequence>MHLREASLMPEQQVRFSANTEGNINTPSREYGVNPIHEAHIARPEADAPLPQQSMPALSMTAQLDGAVVNGTTEYTKPEKSFLAKASVKMGNSLTYSSDHNLEKFKNWVDRRVAEARIEEVILEEDEGQIEEFDEGVPHPEEQQD</sequence>
<evidence type="ECO:0000256" key="1">
    <source>
        <dbReference type="SAM" id="MobiDB-lite"/>
    </source>
</evidence>